<dbReference type="InterPro" id="IPR036388">
    <property type="entry name" value="WH-like_DNA-bd_sf"/>
</dbReference>
<sequence length="410" mass="41947">MVRRGANQPSVGGYNQAVVLDQIRRADGLSRVELAETTGLSAQTVSNICARLLDAGIIEEAGRAAAAAGPGKPRTTLRLVGTSRYAVGVHLDPSVLTFVLLGIDGAVVDSRTRPTPSANDPARTVRLIVTEIDGLLDTSGVDRARVVGVGIAAPGPIDAERGVVVDPPNLAGWHRVPLRDAIAQGTGFPVVLDKDVTAAAVAERWHERAPGGASFAFLYLGIGLGVGLVLGEDVVRGGSGNAGEIGHIPVDPDGPPCACGSRGCVAVSCTPAALVAEAEALGLLPATHVDDDARSIDEALTRLVVRAADGDAGTLALLERTAERIARALAVVCNLLDVDRVIIGGPMWHRLAPWLEADIPQLLASLLVARGLHHVAVAGTGLGDDVGAIGAACLVLDAALAPQPRSLLLG</sequence>
<dbReference type="Gene3D" id="1.10.10.10">
    <property type="entry name" value="Winged helix-like DNA-binding domain superfamily/Winged helix DNA-binding domain"/>
    <property type="match status" value="1"/>
</dbReference>
<evidence type="ECO:0000256" key="1">
    <source>
        <dbReference type="ARBA" id="ARBA00006479"/>
    </source>
</evidence>
<dbReference type="InterPro" id="IPR049874">
    <property type="entry name" value="ROK_cs"/>
</dbReference>
<dbReference type="Gene3D" id="3.30.420.40">
    <property type="match status" value="2"/>
</dbReference>
<evidence type="ECO:0000259" key="2">
    <source>
        <dbReference type="Pfam" id="PF12802"/>
    </source>
</evidence>
<dbReference type="PANTHER" id="PTHR18964">
    <property type="entry name" value="ROK (REPRESSOR, ORF, KINASE) FAMILY"/>
    <property type="match status" value="1"/>
</dbReference>
<keyword evidence="4" id="KW-1185">Reference proteome</keyword>
<gene>
    <name evidence="3" type="ORF">H9651_01300</name>
</gene>
<dbReference type="InterPro" id="IPR001387">
    <property type="entry name" value="Cro/C1-type_HTH"/>
</dbReference>
<dbReference type="Pfam" id="PF00480">
    <property type="entry name" value="ROK"/>
    <property type="match status" value="1"/>
</dbReference>
<evidence type="ECO:0000313" key="4">
    <source>
        <dbReference type="Proteomes" id="UP000648352"/>
    </source>
</evidence>
<dbReference type="InterPro" id="IPR000835">
    <property type="entry name" value="HTH_MarR-typ"/>
</dbReference>
<dbReference type="InterPro" id="IPR000600">
    <property type="entry name" value="ROK"/>
</dbReference>
<dbReference type="Pfam" id="PF12802">
    <property type="entry name" value="MarR_2"/>
    <property type="match status" value="1"/>
</dbReference>
<comment type="caution">
    <text evidence="3">The sequence shown here is derived from an EMBL/GenBank/DDBJ whole genome shotgun (WGS) entry which is preliminary data.</text>
</comment>
<dbReference type="SUPFAM" id="SSF46785">
    <property type="entry name" value="Winged helix' DNA-binding domain"/>
    <property type="match status" value="1"/>
</dbReference>
<dbReference type="PANTHER" id="PTHR18964:SF149">
    <property type="entry name" value="BIFUNCTIONAL UDP-N-ACETYLGLUCOSAMINE 2-EPIMERASE_N-ACETYLMANNOSAMINE KINASE"/>
    <property type="match status" value="1"/>
</dbReference>
<protein>
    <submittedName>
        <fullName evidence="3">ROK family transcriptional regulator</fullName>
    </submittedName>
</protein>
<dbReference type="Proteomes" id="UP000648352">
    <property type="component" value="Unassembled WGS sequence"/>
</dbReference>
<reference evidence="3 4" key="1">
    <citation type="submission" date="2020-08" db="EMBL/GenBank/DDBJ databases">
        <title>A Genomic Blueprint of the Chicken Gut Microbiome.</title>
        <authorList>
            <person name="Gilroy R."/>
            <person name="Ravi A."/>
            <person name="Getino M."/>
            <person name="Pursley I."/>
            <person name="Horton D.L."/>
            <person name="Alikhan N.-F."/>
            <person name="Baker D."/>
            <person name="Gharbi K."/>
            <person name="Hall N."/>
            <person name="Watson M."/>
            <person name="Adriaenssens E.M."/>
            <person name="Foster-Nyarko E."/>
            <person name="Jarju S."/>
            <person name="Secka A."/>
            <person name="Antonio M."/>
            <person name="Oren A."/>
            <person name="Chaudhuri R."/>
            <person name="La Ragione R.M."/>
            <person name="Hildebrand F."/>
            <person name="Pallen M.J."/>
        </authorList>
    </citation>
    <scope>NUCLEOTIDE SEQUENCE [LARGE SCALE GENOMIC DNA]</scope>
    <source>
        <strain evidence="3 4">Sa4CUA7</strain>
    </source>
</reference>
<organism evidence="3 4">
    <name type="scientific">Microbacterium pullorum</name>
    <dbReference type="NCBI Taxonomy" id="2762236"/>
    <lineage>
        <taxon>Bacteria</taxon>
        <taxon>Bacillati</taxon>
        <taxon>Actinomycetota</taxon>
        <taxon>Actinomycetes</taxon>
        <taxon>Micrococcales</taxon>
        <taxon>Microbacteriaceae</taxon>
        <taxon>Microbacterium</taxon>
    </lineage>
</organism>
<dbReference type="EMBL" id="JACSQP010000001">
    <property type="protein sequence ID" value="MBD7956273.1"/>
    <property type="molecule type" value="Genomic_DNA"/>
</dbReference>
<dbReference type="RefSeq" id="WP_191717295.1">
    <property type="nucleotide sequence ID" value="NZ_JACSQP010000001.1"/>
</dbReference>
<proteinExistence type="inferred from homology"/>
<dbReference type="InterPro" id="IPR036390">
    <property type="entry name" value="WH_DNA-bd_sf"/>
</dbReference>
<dbReference type="SUPFAM" id="SSF53067">
    <property type="entry name" value="Actin-like ATPase domain"/>
    <property type="match status" value="1"/>
</dbReference>
<comment type="similarity">
    <text evidence="1">Belongs to the ROK (NagC/XylR) family.</text>
</comment>
<accession>A0ABR8RYG5</accession>
<dbReference type="PROSITE" id="PS01125">
    <property type="entry name" value="ROK"/>
    <property type="match status" value="1"/>
</dbReference>
<dbReference type="InterPro" id="IPR043129">
    <property type="entry name" value="ATPase_NBD"/>
</dbReference>
<dbReference type="CDD" id="cd00093">
    <property type="entry name" value="HTH_XRE"/>
    <property type="match status" value="1"/>
</dbReference>
<feature type="domain" description="HTH marR-type" evidence="2">
    <location>
        <begin position="15"/>
        <end position="60"/>
    </location>
</feature>
<name>A0ABR8RYG5_9MICO</name>
<evidence type="ECO:0000313" key="3">
    <source>
        <dbReference type="EMBL" id="MBD7956273.1"/>
    </source>
</evidence>